<evidence type="ECO:0000256" key="2">
    <source>
        <dbReference type="SAM" id="Phobius"/>
    </source>
</evidence>
<keyword evidence="2" id="KW-0472">Membrane</keyword>
<dbReference type="Proteomes" id="UP000578819">
    <property type="component" value="Unassembled WGS sequence"/>
</dbReference>
<keyword evidence="4" id="KW-1185">Reference proteome</keyword>
<accession>A0A7W7SSB2</accession>
<feature type="transmembrane region" description="Helical" evidence="2">
    <location>
        <begin position="92"/>
        <end position="112"/>
    </location>
</feature>
<comment type="caution">
    <text evidence="3">The sequence shown here is derived from an EMBL/GenBank/DDBJ whole genome shotgun (WGS) entry which is preliminary data.</text>
</comment>
<feature type="compositionally biased region" description="Polar residues" evidence="1">
    <location>
        <begin position="1"/>
        <end position="12"/>
    </location>
</feature>
<organism evidence="3 4">
    <name type="scientific">Micromonospora polyrhachis</name>
    <dbReference type="NCBI Taxonomy" id="1282883"/>
    <lineage>
        <taxon>Bacteria</taxon>
        <taxon>Bacillati</taxon>
        <taxon>Actinomycetota</taxon>
        <taxon>Actinomycetes</taxon>
        <taxon>Micromonosporales</taxon>
        <taxon>Micromonosporaceae</taxon>
        <taxon>Micromonospora</taxon>
    </lineage>
</organism>
<reference evidence="3 4" key="1">
    <citation type="submission" date="2020-08" db="EMBL/GenBank/DDBJ databases">
        <title>Sequencing the genomes of 1000 actinobacteria strains.</title>
        <authorList>
            <person name="Klenk H.-P."/>
        </authorList>
    </citation>
    <scope>NUCLEOTIDE SEQUENCE [LARGE SCALE GENOMIC DNA]</scope>
    <source>
        <strain evidence="3 4">DSM 45886</strain>
    </source>
</reference>
<keyword evidence="2" id="KW-0812">Transmembrane</keyword>
<name>A0A7W7SSB2_9ACTN</name>
<proteinExistence type="predicted"/>
<keyword evidence="2" id="KW-1133">Transmembrane helix</keyword>
<feature type="transmembrane region" description="Helical" evidence="2">
    <location>
        <begin position="32"/>
        <end position="55"/>
    </location>
</feature>
<feature type="transmembrane region" description="Helical" evidence="2">
    <location>
        <begin position="124"/>
        <end position="146"/>
    </location>
</feature>
<sequence length="150" mass="15296">MSLTSPSMSASPQLEPDPPSGRWSALEPALDMALRVIGGALAVAGAILTAILELVFVTARVGGYLIGVSVVIAVVANVGLSWFAHRAVGSKAAVALPALTWFALMVVVAGGTSEGDILLAGNNWVGLAMIVAGAMAFAVMAFRLILAPRR</sequence>
<evidence type="ECO:0000313" key="3">
    <source>
        <dbReference type="EMBL" id="MBB4960055.1"/>
    </source>
</evidence>
<dbReference type="EMBL" id="JACHJW010000001">
    <property type="protein sequence ID" value="MBB4960055.1"/>
    <property type="molecule type" value="Genomic_DNA"/>
</dbReference>
<gene>
    <name evidence="3" type="ORF">FHR38_003788</name>
</gene>
<feature type="transmembrane region" description="Helical" evidence="2">
    <location>
        <begin position="61"/>
        <end position="80"/>
    </location>
</feature>
<evidence type="ECO:0000256" key="1">
    <source>
        <dbReference type="SAM" id="MobiDB-lite"/>
    </source>
</evidence>
<feature type="region of interest" description="Disordered" evidence="1">
    <location>
        <begin position="1"/>
        <end position="23"/>
    </location>
</feature>
<protein>
    <submittedName>
        <fullName evidence="3">ABC-type cobalamin transport system permease subunit</fullName>
    </submittedName>
</protein>
<dbReference type="AlphaFoldDB" id="A0A7W7SSB2"/>
<evidence type="ECO:0000313" key="4">
    <source>
        <dbReference type="Proteomes" id="UP000578819"/>
    </source>
</evidence>